<dbReference type="Proteomes" id="UP000282312">
    <property type="component" value="Unassembled WGS sequence"/>
</dbReference>
<protein>
    <submittedName>
        <fullName evidence="2">Uncharacterized protein</fullName>
    </submittedName>
</protein>
<keyword evidence="1" id="KW-0812">Transmembrane</keyword>
<feature type="transmembrane region" description="Helical" evidence="1">
    <location>
        <begin position="48"/>
        <end position="73"/>
    </location>
</feature>
<feature type="transmembrane region" description="Helical" evidence="1">
    <location>
        <begin position="85"/>
        <end position="107"/>
    </location>
</feature>
<dbReference type="OrthoDB" id="3406129at2"/>
<reference evidence="2 3" key="1">
    <citation type="submission" date="2018-05" db="EMBL/GenBank/DDBJ databases">
        <title>Micromonospora from Atacama Desert.</title>
        <authorList>
            <person name="Carro L."/>
            <person name="Goodfellow M."/>
            <person name="Klenk H.-P."/>
        </authorList>
    </citation>
    <scope>NUCLEOTIDE SEQUENCE [LARGE SCALE GENOMIC DNA]</scope>
    <source>
        <strain evidence="2 3">LB39</strain>
    </source>
</reference>
<feature type="transmembrane region" description="Helical" evidence="1">
    <location>
        <begin position="12"/>
        <end position="36"/>
    </location>
</feature>
<evidence type="ECO:0000313" key="3">
    <source>
        <dbReference type="Proteomes" id="UP000282312"/>
    </source>
</evidence>
<keyword evidence="1" id="KW-1133">Transmembrane helix</keyword>
<accession>A0A3N9W482</accession>
<dbReference type="AlphaFoldDB" id="A0A3N9W482"/>
<organism evidence="2 3">
    <name type="scientific">Micromonospora inaquosa</name>
    <dbReference type="NCBI Taxonomy" id="2203716"/>
    <lineage>
        <taxon>Bacteria</taxon>
        <taxon>Bacillati</taxon>
        <taxon>Actinomycetota</taxon>
        <taxon>Actinomycetes</taxon>
        <taxon>Micromonosporales</taxon>
        <taxon>Micromonosporaceae</taxon>
        <taxon>Micromonospora</taxon>
    </lineage>
</organism>
<gene>
    <name evidence="2" type="ORF">DLJ59_32675</name>
</gene>
<keyword evidence="3" id="KW-1185">Reference proteome</keyword>
<evidence type="ECO:0000256" key="1">
    <source>
        <dbReference type="SAM" id="Phobius"/>
    </source>
</evidence>
<keyword evidence="1" id="KW-0472">Membrane</keyword>
<feature type="transmembrane region" description="Helical" evidence="1">
    <location>
        <begin position="113"/>
        <end position="136"/>
    </location>
</feature>
<dbReference type="RefSeq" id="WP_124777887.1">
    <property type="nucleotide sequence ID" value="NZ_JBEZFR010000010.1"/>
</dbReference>
<sequence length="162" mass="15857">MVAGIARHLAGMAVAWLAFVAEAIVGYVGLLAYALATGSGLGGPLAGPMLALVAAVLGVALLPVLFLPAVLVAEAARRRQGTGRVVALAAPIAAALAAVYAAVGAIVTRVSAGYVPLVAAIAALLVLAPVVLYALTACGVRGVGRRFPGHWDGSEGVAAEAG</sequence>
<proteinExistence type="predicted"/>
<comment type="caution">
    <text evidence="2">The sequence shown here is derived from an EMBL/GenBank/DDBJ whole genome shotgun (WGS) entry which is preliminary data.</text>
</comment>
<evidence type="ECO:0000313" key="2">
    <source>
        <dbReference type="EMBL" id="RQW95605.1"/>
    </source>
</evidence>
<dbReference type="EMBL" id="QGSZ01000356">
    <property type="protein sequence ID" value="RQW95605.1"/>
    <property type="molecule type" value="Genomic_DNA"/>
</dbReference>
<name>A0A3N9W482_9ACTN</name>